<evidence type="ECO:0000256" key="3">
    <source>
        <dbReference type="ARBA" id="ARBA00022643"/>
    </source>
</evidence>
<dbReference type="Pfam" id="PF03358">
    <property type="entry name" value="FMN_red"/>
    <property type="match status" value="1"/>
</dbReference>
<evidence type="ECO:0000259" key="5">
    <source>
        <dbReference type="Pfam" id="PF03358"/>
    </source>
</evidence>
<proteinExistence type="inferred from homology"/>
<keyword evidence="7" id="KW-1185">Reference proteome</keyword>
<keyword evidence="3" id="KW-0288">FMN</keyword>
<evidence type="ECO:0000256" key="4">
    <source>
        <dbReference type="ARBA" id="ARBA00023002"/>
    </source>
</evidence>
<comment type="similarity">
    <text evidence="1">Belongs to the SsuE family.</text>
</comment>
<sequence>MPIRQSVFAFSGSASRPSKTRALVETVVERLGRHADIDARIEDCGSFMSEPLTYDRGRLCEAGRTILDGIEQADLLVVGSPVYKGSYSGIFKHVFDLVDPIKLHNKPVLICATGGGHRHALVVEHQLRPLFSFFCARTAPVAIYAGDSDFRDGAVAAPDLNDRIDQAVADFAMMARQPILQVAC</sequence>
<gene>
    <name evidence="6" type="ORF">MUB46_17805</name>
</gene>
<evidence type="ECO:0000313" key="7">
    <source>
        <dbReference type="Proteomes" id="UP001320898"/>
    </source>
</evidence>
<evidence type="ECO:0000256" key="2">
    <source>
        <dbReference type="ARBA" id="ARBA00022630"/>
    </source>
</evidence>
<feature type="domain" description="NADPH-dependent FMN reductase-like" evidence="5">
    <location>
        <begin position="7"/>
        <end position="141"/>
    </location>
</feature>
<dbReference type="RefSeq" id="WP_261617303.1">
    <property type="nucleotide sequence ID" value="NZ_JALIDZ010000008.1"/>
</dbReference>
<dbReference type="PANTHER" id="PTHR43408:SF2">
    <property type="entry name" value="FMN REDUCTASE (NADPH)"/>
    <property type="match status" value="1"/>
</dbReference>
<dbReference type="GO" id="GO:0016491">
    <property type="term" value="F:oxidoreductase activity"/>
    <property type="evidence" value="ECO:0007669"/>
    <property type="project" value="UniProtKB-KW"/>
</dbReference>
<protein>
    <submittedName>
        <fullName evidence="6">NAD(P)H-dependent oxidoreductase</fullName>
    </submittedName>
</protein>
<dbReference type="InterPro" id="IPR029039">
    <property type="entry name" value="Flavoprotein-like_sf"/>
</dbReference>
<accession>A0AAW5R4Y4</accession>
<comment type="caution">
    <text evidence="6">The sequence shown here is derived from an EMBL/GenBank/DDBJ whole genome shotgun (WGS) entry which is preliminary data.</text>
</comment>
<evidence type="ECO:0000313" key="6">
    <source>
        <dbReference type="EMBL" id="MCT8973723.1"/>
    </source>
</evidence>
<reference evidence="6 7" key="1">
    <citation type="submission" date="2022-04" db="EMBL/GenBank/DDBJ databases">
        <authorList>
            <person name="Ye Y.-Q."/>
            <person name="Du Z.-J."/>
        </authorList>
    </citation>
    <scope>NUCLEOTIDE SEQUENCE [LARGE SCALE GENOMIC DNA]</scope>
    <source>
        <strain evidence="6 7">A6E488</strain>
    </source>
</reference>
<dbReference type="SUPFAM" id="SSF52218">
    <property type="entry name" value="Flavoproteins"/>
    <property type="match status" value="1"/>
</dbReference>
<dbReference type="AlphaFoldDB" id="A0AAW5R4Y4"/>
<dbReference type="InterPro" id="IPR005025">
    <property type="entry name" value="FMN_Rdtase-like_dom"/>
</dbReference>
<organism evidence="6 7">
    <name type="scientific">Microbaculum marinisediminis</name>
    <dbReference type="NCBI Taxonomy" id="2931392"/>
    <lineage>
        <taxon>Bacteria</taxon>
        <taxon>Pseudomonadati</taxon>
        <taxon>Pseudomonadota</taxon>
        <taxon>Alphaproteobacteria</taxon>
        <taxon>Hyphomicrobiales</taxon>
        <taxon>Tepidamorphaceae</taxon>
        <taxon>Microbaculum</taxon>
    </lineage>
</organism>
<dbReference type="PANTHER" id="PTHR43408">
    <property type="entry name" value="FMN REDUCTASE (NADPH)"/>
    <property type="match status" value="1"/>
</dbReference>
<dbReference type="Gene3D" id="3.40.50.360">
    <property type="match status" value="1"/>
</dbReference>
<keyword evidence="4" id="KW-0560">Oxidoreductase</keyword>
<name>A0AAW5R4Y4_9HYPH</name>
<dbReference type="EMBL" id="JALIDZ010000008">
    <property type="protein sequence ID" value="MCT8973723.1"/>
    <property type="molecule type" value="Genomic_DNA"/>
</dbReference>
<keyword evidence="2" id="KW-0285">Flavoprotein</keyword>
<dbReference type="Proteomes" id="UP001320898">
    <property type="component" value="Unassembled WGS sequence"/>
</dbReference>
<evidence type="ECO:0000256" key="1">
    <source>
        <dbReference type="ARBA" id="ARBA00005990"/>
    </source>
</evidence>
<dbReference type="InterPro" id="IPR051814">
    <property type="entry name" value="NAD(P)H-dep_FMN_reductase"/>
</dbReference>